<dbReference type="InterPro" id="IPR050925">
    <property type="entry name" value="Rhomboid_protease_S54"/>
</dbReference>
<protein>
    <recommendedName>
        <fullName evidence="4">rhomboid protease</fullName>
        <ecNumber evidence="4">3.4.21.105</ecNumber>
    </recommendedName>
</protein>
<keyword evidence="6" id="KW-0378">Hydrolase</keyword>
<dbReference type="AlphaFoldDB" id="A0AAN8K5I4"/>
<evidence type="ECO:0000256" key="6">
    <source>
        <dbReference type="ARBA" id="ARBA00022801"/>
    </source>
</evidence>
<comment type="subcellular location">
    <subcellularLocation>
        <location evidence="2">Membrane</location>
        <topology evidence="2">Multi-pass membrane protein</topology>
    </subcellularLocation>
</comment>
<evidence type="ECO:0000313" key="12">
    <source>
        <dbReference type="Proteomes" id="UP001347796"/>
    </source>
</evidence>
<gene>
    <name evidence="11" type="ORF">SNE40_000610</name>
</gene>
<name>A0AAN8K5I4_PATCE</name>
<dbReference type="Gene3D" id="1.20.1540.10">
    <property type="entry name" value="Rhomboid-like"/>
    <property type="match status" value="1"/>
</dbReference>
<feature type="domain" description="Peptidase S54 rhomboid" evidence="10">
    <location>
        <begin position="207"/>
        <end position="348"/>
    </location>
</feature>
<comment type="catalytic activity">
    <reaction evidence="1">
        <text>Cleaves type-1 transmembrane domains using a catalytic dyad composed of serine and histidine that are contributed by different transmembrane domains.</text>
        <dbReference type="EC" id="3.4.21.105"/>
    </reaction>
</comment>
<dbReference type="FunFam" id="1.20.1540.10:FF:000012">
    <property type="entry name" value="Rhomboid family protein"/>
    <property type="match status" value="1"/>
</dbReference>
<feature type="transmembrane region" description="Helical" evidence="9">
    <location>
        <begin position="268"/>
        <end position="290"/>
    </location>
</feature>
<keyword evidence="5 9" id="KW-0812">Transmembrane</keyword>
<evidence type="ECO:0000313" key="11">
    <source>
        <dbReference type="EMBL" id="KAK6195121.1"/>
    </source>
</evidence>
<keyword evidence="12" id="KW-1185">Reference proteome</keyword>
<keyword evidence="8 9" id="KW-0472">Membrane</keyword>
<evidence type="ECO:0000256" key="4">
    <source>
        <dbReference type="ARBA" id="ARBA00013039"/>
    </source>
</evidence>
<dbReference type="Proteomes" id="UP001347796">
    <property type="component" value="Unassembled WGS sequence"/>
</dbReference>
<evidence type="ECO:0000256" key="1">
    <source>
        <dbReference type="ARBA" id="ARBA00000156"/>
    </source>
</evidence>
<evidence type="ECO:0000256" key="2">
    <source>
        <dbReference type="ARBA" id="ARBA00004141"/>
    </source>
</evidence>
<dbReference type="GO" id="GO:0004252">
    <property type="term" value="F:serine-type endopeptidase activity"/>
    <property type="evidence" value="ECO:0007669"/>
    <property type="project" value="InterPro"/>
</dbReference>
<evidence type="ECO:0000256" key="3">
    <source>
        <dbReference type="ARBA" id="ARBA00009045"/>
    </source>
</evidence>
<dbReference type="InterPro" id="IPR022764">
    <property type="entry name" value="Peptidase_S54_rhomboid_dom"/>
</dbReference>
<reference evidence="11 12" key="1">
    <citation type="submission" date="2024-01" db="EMBL/GenBank/DDBJ databases">
        <title>The genome of the rayed Mediterranean limpet Patella caerulea (Linnaeus, 1758).</title>
        <authorList>
            <person name="Anh-Thu Weber A."/>
            <person name="Halstead-Nussloch G."/>
        </authorList>
    </citation>
    <scope>NUCLEOTIDE SEQUENCE [LARGE SCALE GENOMIC DNA]</scope>
    <source>
        <strain evidence="11">AATW-2023a</strain>
        <tissue evidence="11">Whole specimen</tissue>
    </source>
</reference>
<evidence type="ECO:0000256" key="7">
    <source>
        <dbReference type="ARBA" id="ARBA00022989"/>
    </source>
</evidence>
<comment type="caution">
    <text evidence="11">The sequence shown here is derived from an EMBL/GenBank/DDBJ whole genome shotgun (WGS) entry which is preliminary data.</text>
</comment>
<dbReference type="PANTHER" id="PTHR43731">
    <property type="entry name" value="RHOMBOID PROTEASE"/>
    <property type="match status" value="1"/>
</dbReference>
<organism evidence="11 12">
    <name type="scientific">Patella caerulea</name>
    <name type="common">Rayed Mediterranean limpet</name>
    <dbReference type="NCBI Taxonomy" id="87958"/>
    <lineage>
        <taxon>Eukaryota</taxon>
        <taxon>Metazoa</taxon>
        <taxon>Spiralia</taxon>
        <taxon>Lophotrochozoa</taxon>
        <taxon>Mollusca</taxon>
        <taxon>Gastropoda</taxon>
        <taxon>Patellogastropoda</taxon>
        <taxon>Patelloidea</taxon>
        <taxon>Patellidae</taxon>
        <taxon>Patella</taxon>
    </lineage>
</organism>
<dbReference type="GO" id="GO:0006465">
    <property type="term" value="P:signal peptide processing"/>
    <property type="evidence" value="ECO:0007669"/>
    <property type="project" value="TreeGrafter"/>
</dbReference>
<dbReference type="GO" id="GO:0016020">
    <property type="term" value="C:membrane"/>
    <property type="evidence" value="ECO:0007669"/>
    <property type="project" value="UniProtKB-SubCell"/>
</dbReference>
<dbReference type="SUPFAM" id="SSF144091">
    <property type="entry name" value="Rhomboid-like"/>
    <property type="match status" value="1"/>
</dbReference>
<dbReference type="Pfam" id="PF01694">
    <property type="entry name" value="Rhomboid"/>
    <property type="match status" value="1"/>
</dbReference>
<comment type="similarity">
    <text evidence="3">Belongs to the peptidase S54 family.</text>
</comment>
<dbReference type="EMBL" id="JAZGQO010000001">
    <property type="protein sequence ID" value="KAK6195121.1"/>
    <property type="molecule type" value="Genomic_DNA"/>
</dbReference>
<evidence type="ECO:0000256" key="5">
    <source>
        <dbReference type="ARBA" id="ARBA00022692"/>
    </source>
</evidence>
<evidence type="ECO:0000256" key="8">
    <source>
        <dbReference type="ARBA" id="ARBA00023136"/>
    </source>
</evidence>
<accession>A0AAN8K5I4</accession>
<evidence type="ECO:0000256" key="9">
    <source>
        <dbReference type="SAM" id="Phobius"/>
    </source>
</evidence>
<evidence type="ECO:0000259" key="10">
    <source>
        <dbReference type="Pfam" id="PF01694"/>
    </source>
</evidence>
<feature type="transmembrane region" description="Helical" evidence="9">
    <location>
        <begin position="330"/>
        <end position="349"/>
    </location>
</feature>
<dbReference type="EC" id="3.4.21.105" evidence="4"/>
<dbReference type="PANTHER" id="PTHR43731:SF14">
    <property type="entry name" value="PRESENILIN-ASSOCIATED RHOMBOID-LIKE PROTEIN, MITOCHONDRIAL"/>
    <property type="match status" value="1"/>
</dbReference>
<feature type="transmembrane region" description="Helical" evidence="9">
    <location>
        <begin position="217"/>
        <end position="238"/>
    </location>
</feature>
<keyword evidence="7 9" id="KW-1133">Transmembrane helix</keyword>
<sequence length="372" mass="42307">MAASVSRNCLLCYRFNKFENIVVSRLRLNQSVKSGCQFSTSRQITKQIPKSNRLNLKDNLSMQYRSFISRKSREETTKVSRLKQNNFESNEPSRLSQLIGPFGFTVLACGSSFTGAMIWNYENIRYHAKKMMSHAEEQKRHFQKTFKNYGFREHVNSIWNQISPGQKLTYGIVCCNLAVFLLWRAPNLHSFLLRYFACSTGKPAMSMLLSSFSQHSFMHFAVNMYVLCSFAGVAISLLGKEQFLAVYLSGATVSSMTSILNKFMRKRFIPSVGASGALMAILGAICYSYPDSRLSIAFVGDIIPHSFSADSGMKGIILLDLVGLVMGWKLFDHAAHLGGIFFGIWYMHYGRELIWGKRQQVMKFWHDIRGNP</sequence>
<dbReference type="InterPro" id="IPR035952">
    <property type="entry name" value="Rhomboid-like_sf"/>
</dbReference>
<feature type="transmembrane region" description="Helical" evidence="9">
    <location>
        <begin position="98"/>
        <end position="121"/>
    </location>
</feature>
<feature type="transmembrane region" description="Helical" evidence="9">
    <location>
        <begin position="168"/>
        <end position="185"/>
    </location>
</feature>
<proteinExistence type="inferred from homology"/>